<keyword evidence="2" id="KW-1185">Reference proteome</keyword>
<accession>A0ABU0S5K7</accession>
<proteinExistence type="predicted"/>
<comment type="caution">
    <text evidence="1">The sequence shown here is derived from an EMBL/GenBank/DDBJ whole genome shotgun (WGS) entry which is preliminary data.</text>
</comment>
<protein>
    <submittedName>
        <fullName evidence="1">Uncharacterized protein</fullName>
    </submittedName>
</protein>
<evidence type="ECO:0000313" key="1">
    <source>
        <dbReference type="EMBL" id="MDQ0995200.1"/>
    </source>
</evidence>
<gene>
    <name evidence="1" type="ORF">QFZ34_000377</name>
</gene>
<evidence type="ECO:0000313" key="2">
    <source>
        <dbReference type="Proteomes" id="UP001237780"/>
    </source>
</evidence>
<dbReference type="EMBL" id="JAUSZT010000002">
    <property type="protein sequence ID" value="MDQ0995200.1"/>
    <property type="molecule type" value="Genomic_DNA"/>
</dbReference>
<dbReference type="Proteomes" id="UP001237780">
    <property type="component" value="Unassembled WGS sequence"/>
</dbReference>
<reference evidence="1 2" key="1">
    <citation type="submission" date="2023-07" db="EMBL/GenBank/DDBJ databases">
        <title>Comparative genomics of wheat-associated soil bacteria to identify genetic determinants of phenazine resistance.</title>
        <authorList>
            <person name="Mouncey N."/>
        </authorList>
    </citation>
    <scope>NUCLEOTIDE SEQUENCE [LARGE SCALE GENOMIC DNA]</scope>
    <source>
        <strain evidence="1 2">W4I11</strain>
    </source>
</reference>
<sequence length="214" mass="23105">MFLLLPRSSFSASDPCQPFRSPRQFGGFNLERFFPVRRQCAQHAGIPNSPIIEVDDCLSHPLTVFVGFGGDDSNCEKRGDTLLTISAHGCRYILVLESLRKTPVLSCEYACGKARCPSSLWEGRHRAHAGGGVSTTPTTQVKCDPVAGCSAITDFCPPVDGNLLARSRFVIFEGESLCPKNLRLSASKVALALSECRPHIKQVVGDVVLNGVGV</sequence>
<organism evidence="1 2">
    <name type="scientific">Phyllobacterium ifriqiyense</name>
    <dbReference type="NCBI Taxonomy" id="314238"/>
    <lineage>
        <taxon>Bacteria</taxon>
        <taxon>Pseudomonadati</taxon>
        <taxon>Pseudomonadota</taxon>
        <taxon>Alphaproteobacteria</taxon>
        <taxon>Hyphomicrobiales</taxon>
        <taxon>Phyllobacteriaceae</taxon>
        <taxon>Phyllobacterium</taxon>
    </lineage>
</organism>
<name>A0ABU0S5K7_9HYPH</name>